<dbReference type="Gene3D" id="3.40.50.1980">
    <property type="entry name" value="Nitrogenase molybdenum iron protein domain"/>
    <property type="match status" value="1"/>
</dbReference>
<feature type="domain" description="Fe/B12 periplasmic-binding" evidence="1">
    <location>
        <begin position="1"/>
        <end position="199"/>
    </location>
</feature>
<comment type="caution">
    <text evidence="2">The sequence shown here is derived from an EMBL/GenBank/DDBJ whole genome shotgun (WGS) entry which is preliminary data.</text>
</comment>
<protein>
    <recommendedName>
        <fullName evidence="1">Fe/B12 periplasmic-binding domain-containing protein</fullName>
    </recommendedName>
</protein>
<organism evidence="2">
    <name type="scientific">bioreactor metagenome</name>
    <dbReference type="NCBI Taxonomy" id="1076179"/>
    <lineage>
        <taxon>unclassified sequences</taxon>
        <taxon>metagenomes</taxon>
        <taxon>ecological metagenomes</taxon>
    </lineage>
</organism>
<reference evidence="2" key="1">
    <citation type="submission" date="2019-08" db="EMBL/GenBank/DDBJ databases">
        <authorList>
            <person name="Kucharzyk K."/>
            <person name="Murdoch R.W."/>
            <person name="Higgins S."/>
            <person name="Loffler F."/>
        </authorList>
    </citation>
    <scope>NUCLEOTIDE SEQUENCE</scope>
</reference>
<sequence>MSANIKEQVDLYDTLKAANINVAYFNVETFEDYLNMLSLFTDITGREDLYKENGLDVKEKIDGTIASCKGKESPTVLFIRAFSTGAKAKDSTSMTGHMLAELGCTNIVDLQPSLLEDLSMEEIIKQDPDFIFVTTMGSSDEAAIDYMKSEIESNPAWNELSAVKNGRYIILDKALFHYKPNARWSESYEILANYLYPEK</sequence>
<name>A0A645FRM3_9ZZZZ</name>
<dbReference type="SUPFAM" id="SSF53807">
    <property type="entry name" value="Helical backbone' metal receptor"/>
    <property type="match status" value="1"/>
</dbReference>
<dbReference type="InterPro" id="IPR050902">
    <property type="entry name" value="ABC_Transporter_SBP"/>
</dbReference>
<accession>A0A645FRM3</accession>
<dbReference type="Pfam" id="PF01497">
    <property type="entry name" value="Peripla_BP_2"/>
    <property type="match status" value="1"/>
</dbReference>
<dbReference type="PANTHER" id="PTHR30535">
    <property type="entry name" value="VITAMIN B12-BINDING PROTEIN"/>
    <property type="match status" value="1"/>
</dbReference>
<dbReference type="PANTHER" id="PTHR30535:SF34">
    <property type="entry name" value="MOLYBDATE-BINDING PROTEIN MOLA"/>
    <property type="match status" value="1"/>
</dbReference>
<dbReference type="AlphaFoldDB" id="A0A645FRM3"/>
<dbReference type="InterPro" id="IPR002491">
    <property type="entry name" value="ABC_transptr_periplasmic_BD"/>
</dbReference>
<dbReference type="GO" id="GO:0071281">
    <property type="term" value="P:cellular response to iron ion"/>
    <property type="evidence" value="ECO:0007669"/>
    <property type="project" value="TreeGrafter"/>
</dbReference>
<proteinExistence type="predicted"/>
<dbReference type="EMBL" id="VSSQ01061520">
    <property type="protein sequence ID" value="MPN14844.1"/>
    <property type="molecule type" value="Genomic_DNA"/>
</dbReference>
<evidence type="ECO:0000313" key="2">
    <source>
        <dbReference type="EMBL" id="MPN14844.1"/>
    </source>
</evidence>
<evidence type="ECO:0000259" key="1">
    <source>
        <dbReference type="PROSITE" id="PS50983"/>
    </source>
</evidence>
<dbReference type="PROSITE" id="PS50983">
    <property type="entry name" value="FE_B12_PBP"/>
    <property type="match status" value="1"/>
</dbReference>
<gene>
    <name evidence="2" type="ORF">SDC9_162173</name>
</gene>